<dbReference type="STRING" id="1005928.SAMN04487859_1104"/>
<dbReference type="InterPro" id="IPR054728">
    <property type="entry name" value="RsmB-like_ferredoxin"/>
</dbReference>
<protein>
    <submittedName>
        <fullName evidence="8">16S rRNA (Cytosine967-C5)-methyltransferase</fullName>
    </submittedName>
</protein>
<reference evidence="9" key="1">
    <citation type="submission" date="2016-10" db="EMBL/GenBank/DDBJ databases">
        <authorList>
            <person name="Varghese N."/>
            <person name="Submissions S."/>
        </authorList>
    </citation>
    <scope>NUCLEOTIDE SEQUENCE [LARGE SCALE GENOMIC DNA]</scope>
    <source>
        <strain evidence="9">DSM 28463</strain>
    </source>
</reference>
<feature type="region of interest" description="Disordered" evidence="6">
    <location>
        <begin position="83"/>
        <end position="104"/>
    </location>
</feature>
<dbReference type="OrthoDB" id="9810297at2"/>
<comment type="similarity">
    <text evidence="5">Belongs to the class I-like SAM-binding methyltransferase superfamily. RsmB/NOP family.</text>
</comment>
<dbReference type="RefSeq" id="WP_092837883.1">
    <property type="nucleotide sequence ID" value="NZ_FOVP01000010.1"/>
</dbReference>
<evidence type="ECO:0000256" key="3">
    <source>
        <dbReference type="ARBA" id="ARBA00022691"/>
    </source>
</evidence>
<dbReference type="PRINTS" id="PR02008">
    <property type="entry name" value="RCMTFAMILY"/>
</dbReference>
<feature type="domain" description="SAM-dependent MTase RsmB/NOP-type" evidence="7">
    <location>
        <begin position="135"/>
        <end position="388"/>
    </location>
</feature>
<dbReference type="Gene3D" id="3.40.50.150">
    <property type="entry name" value="Vaccinia Virus protein VP39"/>
    <property type="match status" value="1"/>
</dbReference>
<dbReference type="GO" id="GO:0001510">
    <property type="term" value="P:RNA methylation"/>
    <property type="evidence" value="ECO:0007669"/>
    <property type="project" value="InterPro"/>
</dbReference>
<dbReference type="InterPro" id="IPR029063">
    <property type="entry name" value="SAM-dependent_MTases_sf"/>
</dbReference>
<evidence type="ECO:0000256" key="6">
    <source>
        <dbReference type="SAM" id="MobiDB-lite"/>
    </source>
</evidence>
<dbReference type="GO" id="GO:0003723">
    <property type="term" value="F:RNA binding"/>
    <property type="evidence" value="ECO:0007669"/>
    <property type="project" value="UniProtKB-UniRule"/>
</dbReference>
<dbReference type="Proteomes" id="UP000198599">
    <property type="component" value="Unassembled WGS sequence"/>
</dbReference>
<dbReference type="AlphaFoldDB" id="A0A1I5CFC9"/>
<dbReference type="EMBL" id="FOVP01000010">
    <property type="protein sequence ID" value="SFN85331.1"/>
    <property type="molecule type" value="Genomic_DNA"/>
</dbReference>
<proteinExistence type="inferred from homology"/>
<dbReference type="InterPro" id="IPR001678">
    <property type="entry name" value="MeTrfase_RsmB-F_NOP2_dom"/>
</dbReference>
<evidence type="ECO:0000256" key="1">
    <source>
        <dbReference type="ARBA" id="ARBA00022603"/>
    </source>
</evidence>
<keyword evidence="1 5" id="KW-0489">Methyltransferase</keyword>
<feature type="binding site" evidence="5">
    <location>
        <position position="288"/>
    </location>
    <ligand>
        <name>S-adenosyl-L-methionine</name>
        <dbReference type="ChEBI" id="CHEBI:59789"/>
    </ligand>
</feature>
<dbReference type="InterPro" id="IPR049560">
    <property type="entry name" value="MeTrfase_RsmB-F_NOP2_cat"/>
</dbReference>
<evidence type="ECO:0000313" key="9">
    <source>
        <dbReference type="Proteomes" id="UP000198599"/>
    </source>
</evidence>
<keyword evidence="4 5" id="KW-0694">RNA-binding</keyword>
<evidence type="ECO:0000256" key="5">
    <source>
        <dbReference type="PROSITE-ProRule" id="PRU01023"/>
    </source>
</evidence>
<comment type="caution">
    <text evidence="5">Lacks conserved residue(s) required for the propagation of feature annotation.</text>
</comment>
<dbReference type="InterPro" id="IPR023267">
    <property type="entry name" value="RCMT"/>
</dbReference>
<accession>A0A1I5CFC9</accession>
<dbReference type="Pfam" id="PF22458">
    <property type="entry name" value="RsmF-B_ferredox"/>
    <property type="match status" value="1"/>
</dbReference>
<evidence type="ECO:0000256" key="4">
    <source>
        <dbReference type="ARBA" id="ARBA00022884"/>
    </source>
</evidence>
<name>A0A1I5CFC9_9RHOB</name>
<dbReference type="GO" id="GO:0008173">
    <property type="term" value="F:RNA methyltransferase activity"/>
    <property type="evidence" value="ECO:0007669"/>
    <property type="project" value="InterPro"/>
</dbReference>
<feature type="active site" description="Nucleophile" evidence="5">
    <location>
        <position position="341"/>
    </location>
</feature>
<dbReference type="PROSITE" id="PS51686">
    <property type="entry name" value="SAM_MT_RSMB_NOP"/>
    <property type="match status" value="1"/>
</dbReference>
<dbReference type="Gene3D" id="3.30.70.1170">
    <property type="entry name" value="Sun protein, domain 3"/>
    <property type="match status" value="1"/>
</dbReference>
<dbReference type="PANTHER" id="PTHR22807">
    <property type="entry name" value="NOP2 YEAST -RELATED NOL1/NOP2/FMU SUN DOMAIN-CONTAINING"/>
    <property type="match status" value="1"/>
</dbReference>
<dbReference type="PANTHER" id="PTHR22807:SF53">
    <property type="entry name" value="RIBOSOMAL RNA SMALL SUBUNIT METHYLTRANSFERASE B-RELATED"/>
    <property type="match status" value="1"/>
</dbReference>
<keyword evidence="2 5" id="KW-0808">Transferase</keyword>
<evidence type="ECO:0000313" key="8">
    <source>
        <dbReference type="EMBL" id="SFN85331.1"/>
    </source>
</evidence>
<sequence>MTPAARISAAIEVLDAILDGAHAEKALGGWARRSRFAGSKDRAALRDHVFGVLRCWRSYAALGGAGTGRGLMIGALRAQGSDPEEFFTGEGHAPEPLSAAERAAGSAPTGAARLDLPDWLWPLFEASLGDAAEDAALALRSRAPVMLRVNLRQGDPAQAIAHLANEGIVAQPHDIASTALHVTEGERKISGSACYNDGLVELQDGSSQAAMARLEIAPGARVMDYCAGGGGKVLALAARVEGAFFAHDTAPQRMKDLPVRAERAGVRVDIVETARLRDEGPFDLVLCDAPCSGSGTWRRTPEAKWALTPERLNELTSIQRQILQDAAPLVTPGGVLVYATCSLFADENQATISHFLNKNPEWEIIDETRFAISEAGDGFYISQLRKKS</sequence>
<evidence type="ECO:0000256" key="2">
    <source>
        <dbReference type="ARBA" id="ARBA00022679"/>
    </source>
</evidence>
<keyword evidence="3 5" id="KW-0949">S-adenosyl-L-methionine</keyword>
<dbReference type="SUPFAM" id="SSF53335">
    <property type="entry name" value="S-adenosyl-L-methionine-dependent methyltransferases"/>
    <property type="match status" value="1"/>
</dbReference>
<gene>
    <name evidence="8" type="ORF">SAMN04487859_1104</name>
</gene>
<dbReference type="Pfam" id="PF01189">
    <property type="entry name" value="Methyltr_RsmB-F"/>
    <property type="match status" value="1"/>
</dbReference>
<keyword evidence="9" id="KW-1185">Reference proteome</keyword>
<organism evidence="8 9">
    <name type="scientific">Roseovarius lutimaris</name>
    <dbReference type="NCBI Taxonomy" id="1005928"/>
    <lineage>
        <taxon>Bacteria</taxon>
        <taxon>Pseudomonadati</taxon>
        <taxon>Pseudomonadota</taxon>
        <taxon>Alphaproteobacteria</taxon>
        <taxon>Rhodobacterales</taxon>
        <taxon>Roseobacteraceae</taxon>
        <taxon>Roseovarius</taxon>
    </lineage>
</organism>
<evidence type="ECO:0000259" key="7">
    <source>
        <dbReference type="PROSITE" id="PS51686"/>
    </source>
</evidence>
<feature type="binding site" evidence="5">
    <location>
        <position position="248"/>
    </location>
    <ligand>
        <name>S-adenosyl-L-methionine</name>
        <dbReference type="ChEBI" id="CHEBI:59789"/>
    </ligand>
</feature>